<dbReference type="EC" id="2.7.13.3" evidence="4"/>
<keyword evidence="9" id="KW-0418">Kinase</keyword>
<dbReference type="Pfam" id="PF01627">
    <property type="entry name" value="Hpt"/>
    <property type="match status" value="1"/>
</dbReference>
<dbReference type="InterPro" id="IPR036097">
    <property type="entry name" value="HisK_dim/P_sf"/>
</dbReference>
<evidence type="ECO:0000256" key="15">
    <source>
        <dbReference type="ARBA" id="ARBA00074306"/>
    </source>
</evidence>
<dbReference type="PROSITE" id="PS50112">
    <property type="entry name" value="PAS"/>
    <property type="match status" value="2"/>
</dbReference>
<dbReference type="SMART" id="SM00086">
    <property type="entry name" value="PAC"/>
    <property type="match status" value="3"/>
</dbReference>
<feature type="coiled-coil region" evidence="18">
    <location>
        <begin position="607"/>
        <end position="634"/>
    </location>
</feature>
<evidence type="ECO:0000256" key="11">
    <source>
        <dbReference type="ARBA" id="ARBA00023012"/>
    </source>
</evidence>
<keyword evidence="19" id="KW-0812">Transmembrane</keyword>
<comment type="caution">
    <text evidence="26">The sequence shown here is derived from an EMBL/GenBank/DDBJ whole genome shotgun (WGS) entry which is preliminary data.</text>
</comment>
<feature type="modified residue" description="4-aspartylphosphate" evidence="17">
    <location>
        <position position="1067"/>
    </location>
</feature>
<dbReference type="OrthoDB" id="9809348at2"/>
<dbReference type="InterPro" id="IPR008207">
    <property type="entry name" value="Sig_transdc_His_kin_Hpt_dom"/>
</dbReference>
<dbReference type="SMART" id="SM00387">
    <property type="entry name" value="HATPase_c"/>
    <property type="match status" value="1"/>
</dbReference>
<evidence type="ECO:0000313" key="27">
    <source>
        <dbReference type="Proteomes" id="UP000297900"/>
    </source>
</evidence>
<keyword evidence="6 17" id="KW-0597">Phosphoprotein</keyword>
<feature type="modified residue" description="Phosphohistidine" evidence="16">
    <location>
        <position position="1211"/>
    </location>
</feature>
<keyword evidence="27" id="KW-1185">Reference proteome</keyword>
<organism evidence="26 27">
    <name type="scientific">Cohnella luojiensis</name>
    <dbReference type="NCBI Taxonomy" id="652876"/>
    <lineage>
        <taxon>Bacteria</taxon>
        <taxon>Bacillati</taxon>
        <taxon>Bacillota</taxon>
        <taxon>Bacilli</taxon>
        <taxon>Bacillales</taxon>
        <taxon>Paenibacillaceae</taxon>
        <taxon>Cohnella</taxon>
    </lineage>
</organism>
<gene>
    <name evidence="26" type="ORF">E2980_21585</name>
</gene>
<reference evidence="26 27" key="1">
    <citation type="submission" date="2019-03" db="EMBL/GenBank/DDBJ databases">
        <title>Cohnella endophytica sp. nov., a novel endophytic bacterium isolated from bark of Sonneratia apetala.</title>
        <authorList>
            <person name="Tuo L."/>
        </authorList>
    </citation>
    <scope>NUCLEOTIDE SEQUENCE [LARGE SCALE GENOMIC DNA]</scope>
    <source>
        <strain evidence="26 27">CCTCC AB 208254</strain>
    </source>
</reference>
<dbReference type="InterPro" id="IPR000014">
    <property type="entry name" value="PAS"/>
</dbReference>
<proteinExistence type="inferred from homology"/>
<evidence type="ECO:0000256" key="8">
    <source>
        <dbReference type="ARBA" id="ARBA00022741"/>
    </source>
</evidence>
<protein>
    <recommendedName>
        <fullName evidence="15">Circadian input-output histidine kinase CikA</fullName>
        <ecNumber evidence="4">2.7.13.3</ecNumber>
    </recommendedName>
    <alternativeName>
        <fullName evidence="14">Sensory/regulatory protein RpfC</fullName>
    </alternativeName>
</protein>
<keyword evidence="7" id="KW-0808">Transferase</keyword>
<sequence length="1269" mass="143869">MFMFRSLRFKIVVTLILINTASFMLMNFITYETSNKQMNNQLIHHSLTNLKSSVTNLNSSLALQLKEAELISKIPPRLQTTEQKLIFLRNEVPLANHLKTRHIGIGNFGGDVKLLDGTTIPMRDNIAYQQALNGKTSYSNVILDAQGVPVLWIMVPHYDENNVIQGVIGMALDSMKVFGDQFRMHSSDYKDSAIILIDRETNLLYYDDVTLILKRNYIKDEPALLEFAEKLRNSEEGYGEESVFGQVLKLFYVKVPETNWYAVLSVSKEEFEAPMRKSLWLNMGLIALAEIVLGTLLYLITQRSILNRLKHVVEVTKNVAAGNFYPTPLRVRSHDEMGILALSVNGMIVNLQDLFEPFQAFIRQNHYAMIVTDSQFFITSYNKRAEEMLGYEEKEVIGKKSLLLWHDHDQLHERARFYSDKLKRSVTPDEAVLFVMSHKGFLPDWEWTWINREGTRMLVSLNTSMMRHPDGTIKGYVLIARDISEIKKAVETNTRLLEIMESAHDMIASFDMRGHIFYLNQAGHSFLGIDVLNEDNCCLSHYMTIPMTVRFADGLTEAQKQGYWQGEIQFVGVDGQTQIASITVVAHITDDDTDTFFSTIVRDISDQKEIQRQLVKAKEEADEANEAKSSFLARMSHEIRTPLNGIIGLTYLLQRSELSDIQADYSRQISESSQSLLRILNDILDFSKLEADKLVLERVTFRLDESLHRLSGMFSVLLGTKPIDFIIRIDPDVPDWLVGDPIRLEQVLLNLGSNAIKFTNIGLIDLSIHLIELEGGQARLRFSVMDTGIGMTEQQCSHVFMPFVQADQKTSRKYGGTGLGLVISHTLVERMGGTISVDSTYHVGSTFSFELVFPIDSGKTVPSKLHDLGLHVIVLEDQDYVAEHWRTLLASYGCDVITLRSWAKARPLLQDDKWNLVIVDMESEDMHGEETWMSWKTELDERGIQVISSTSLHGRDALQQLPNEYKPTAVIVKPASTIHVEQALRVICNLAERTHCYKDVPGSPSLLQHGHSLEAPLRILVVDDQEINRIVVKQLLGQQGFEVELSESGNEALIALDNKNFDLILMDLHMPIMDGIEATIHIREHFSKEDLPIIALTADVTKDQEVRCFSAGMNDIIMKPIDPEVFFAVLGRWFPTRLPTLFANIAEHSDAWQEKDLPGLNALLAIQRLDGKTNLYLQLLDKFQQQYSDVENLLPKLLEEDNRAEAIRLVHSLSGTAGHLGASAVQEIASAVERSLKDDGSIEDLQFKLFQSLQETMGTIRNLLLQKRS</sequence>
<dbReference type="PANTHER" id="PTHR45339:SF5">
    <property type="entry name" value="HISTIDINE KINASE"/>
    <property type="match status" value="1"/>
</dbReference>
<keyword evidence="5" id="KW-1003">Cell membrane</keyword>
<evidence type="ECO:0000256" key="17">
    <source>
        <dbReference type="PROSITE-ProRule" id="PRU00169"/>
    </source>
</evidence>
<evidence type="ECO:0000256" key="6">
    <source>
        <dbReference type="ARBA" id="ARBA00022553"/>
    </source>
</evidence>
<evidence type="ECO:0000256" key="9">
    <source>
        <dbReference type="ARBA" id="ARBA00022777"/>
    </source>
</evidence>
<dbReference type="GO" id="GO:0006355">
    <property type="term" value="P:regulation of DNA-templated transcription"/>
    <property type="evidence" value="ECO:0007669"/>
    <property type="project" value="InterPro"/>
</dbReference>
<dbReference type="SUPFAM" id="SSF52172">
    <property type="entry name" value="CheY-like"/>
    <property type="match status" value="2"/>
</dbReference>
<dbReference type="EMBL" id="SOMN01000045">
    <property type="protein sequence ID" value="TFE22583.1"/>
    <property type="molecule type" value="Genomic_DNA"/>
</dbReference>
<feature type="transmembrane region" description="Helical" evidence="19">
    <location>
        <begin position="12"/>
        <end position="31"/>
    </location>
</feature>
<dbReference type="InterPro" id="IPR036890">
    <property type="entry name" value="HATPase_C_sf"/>
</dbReference>
<keyword evidence="10" id="KW-0067">ATP-binding</keyword>
<feature type="transmembrane region" description="Helical" evidence="19">
    <location>
        <begin position="279"/>
        <end position="300"/>
    </location>
</feature>
<comment type="subcellular location">
    <subcellularLocation>
        <location evidence="2">Cell membrane</location>
        <topology evidence="2">Multi-pass membrane protein</topology>
    </subcellularLocation>
</comment>
<evidence type="ECO:0000256" key="16">
    <source>
        <dbReference type="PROSITE-ProRule" id="PRU00110"/>
    </source>
</evidence>
<dbReference type="GO" id="GO:0000155">
    <property type="term" value="F:phosphorelay sensor kinase activity"/>
    <property type="evidence" value="ECO:0007669"/>
    <property type="project" value="InterPro"/>
</dbReference>
<evidence type="ECO:0000256" key="10">
    <source>
        <dbReference type="ARBA" id="ARBA00022840"/>
    </source>
</evidence>
<dbReference type="Gene3D" id="1.10.287.130">
    <property type="match status" value="1"/>
</dbReference>
<dbReference type="PROSITE" id="PS50109">
    <property type="entry name" value="HIS_KIN"/>
    <property type="match status" value="1"/>
</dbReference>
<dbReference type="Pfam" id="PF00989">
    <property type="entry name" value="PAS"/>
    <property type="match status" value="1"/>
</dbReference>
<evidence type="ECO:0000256" key="13">
    <source>
        <dbReference type="ARBA" id="ARBA00064003"/>
    </source>
</evidence>
<evidence type="ECO:0000256" key="18">
    <source>
        <dbReference type="SAM" id="Coils"/>
    </source>
</evidence>
<evidence type="ECO:0000313" key="26">
    <source>
        <dbReference type="EMBL" id="TFE22583.1"/>
    </source>
</evidence>
<evidence type="ECO:0000259" key="22">
    <source>
        <dbReference type="PROSITE" id="PS50112"/>
    </source>
</evidence>
<keyword evidence="19" id="KW-1133">Transmembrane helix</keyword>
<dbReference type="GO" id="GO:0005524">
    <property type="term" value="F:ATP binding"/>
    <property type="evidence" value="ECO:0007669"/>
    <property type="project" value="UniProtKB-KW"/>
</dbReference>
<feature type="domain" description="HPt" evidence="25">
    <location>
        <begin position="1172"/>
        <end position="1267"/>
    </location>
</feature>
<dbReference type="InterPro" id="IPR000700">
    <property type="entry name" value="PAS-assoc_C"/>
</dbReference>
<dbReference type="SMART" id="SM00091">
    <property type="entry name" value="PAS"/>
    <property type="match status" value="2"/>
</dbReference>
<dbReference type="SUPFAM" id="SSF158472">
    <property type="entry name" value="HAMP domain-like"/>
    <property type="match status" value="1"/>
</dbReference>
<name>A0A4Y8LPY7_9BACL</name>
<dbReference type="Gene3D" id="1.20.120.160">
    <property type="entry name" value="HPT domain"/>
    <property type="match status" value="1"/>
</dbReference>
<dbReference type="Proteomes" id="UP000297900">
    <property type="component" value="Unassembled WGS sequence"/>
</dbReference>
<dbReference type="NCBIfam" id="TIGR00229">
    <property type="entry name" value="sensory_box"/>
    <property type="match status" value="2"/>
</dbReference>
<feature type="domain" description="Histidine kinase" evidence="20">
    <location>
        <begin position="634"/>
        <end position="855"/>
    </location>
</feature>
<comment type="catalytic activity">
    <reaction evidence="1">
        <text>ATP + protein L-histidine = ADP + protein N-phospho-L-histidine.</text>
        <dbReference type="EC" id="2.7.13.3"/>
    </reaction>
</comment>
<dbReference type="Gene3D" id="3.30.450.20">
    <property type="entry name" value="PAS domain"/>
    <property type="match status" value="3"/>
</dbReference>
<dbReference type="PRINTS" id="PR00344">
    <property type="entry name" value="BCTRLSENSOR"/>
</dbReference>
<dbReference type="PROSITE" id="PS50894">
    <property type="entry name" value="HPT"/>
    <property type="match status" value="1"/>
</dbReference>
<feature type="domain" description="HAMP" evidence="24">
    <location>
        <begin position="303"/>
        <end position="356"/>
    </location>
</feature>
<dbReference type="InterPro" id="IPR001610">
    <property type="entry name" value="PAC"/>
</dbReference>
<dbReference type="SUPFAM" id="SSF55874">
    <property type="entry name" value="ATPase domain of HSP90 chaperone/DNA topoisomerase II/histidine kinase"/>
    <property type="match status" value="1"/>
</dbReference>
<dbReference type="InterPro" id="IPR036641">
    <property type="entry name" value="HPT_dom_sf"/>
</dbReference>
<dbReference type="InterPro" id="IPR003660">
    <property type="entry name" value="HAMP_dom"/>
</dbReference>
<evidence type="ECO:0000256" key="1">
    <source>
        <dbReference type="ARBA" id="ARBA00000085"/>
    </source>
</evidence>
<dbReference type="InterPro" id="IPR011006">
    <property type="entry name" value="CheY-like_superfamily"/>
</dbReference>
<dbReference type="InterPro" id="IPR003661">
    <property type="entry name" value="HisK_dim/P_dom"/>
</dbReference>
<keyword evidence="12 19" id="KW-0472">Membrane</keyword>
<dbReference type="Pfam" id="PF00672">
    <property type="entry name" value="HAMP"/>
    <property type="match status" value="1"/>
</dbReference>
<dbReference type="SUPFAM" id="SSF47226">
    <property type="entry name" value="Histidine-containing phosphotransfer domain, HPT domain"/>
    <property type="match status" value="1"/>
</dbReference>
<evidence type="ECO:0000259" key="24">
    <source>
        <dbReference type="PROSITE" id="PS50885"/>
    </source>
</evidence>
<evidence type="ECO:0000256" key="3">
    <source>
        <dbReference type="ARBA" id="ARBA00006402"/>
    </source>
</evidence>
<keyword evidence="11" id="KW-0902">Two-component regulatory system</keyword>
<evidence type="ECO:0000259" key="21">
    <source>
        <dbReference type="PROSITE" id="PS50110"/>
    </source>
</evidence>
<dbReference type="FunFam" id="1.10.287.130:FF:000002">
    <property type="entry name" value="Two-component osmosensing histidine kinase"/>
    <property type="match status" value="1"/>
</dbReference>
<dbReference type="InterPro" id="IPR004358">
    <property type="entry name" value="Sig_transdc_His_kin-like_C"/>
</dbReference>
<accession>A0A4Y8LPY7</accession>
<dbReference type="CDD" id="cd16922">
    <property type="entry name" value="HATPase_EvgS-ArcB-TorS-like"/>
    <property type="match status" value="1"/>
</dbReference>
<evidence type="ECO:0000256" key="7">
    <source>
        <dbReference type="ARBA" id="ARBA00022679"/>
    </source>
</evidence>
<dbReference type="CDD" id="cd12912">
    <property type="entry name" value="PDC2_MCP_like"/>
    <property type="match status" value="1"/>
</dbReference>
<dbReference type="CDD" id="cd17546">
    <property type="entry name" value="REC_hyHK_CKI1_RcsC-like"/>
    <property type="match status" value="1"/>
</dbReference>
<evidence type="ECO:0000259" key="25">
    <source>
        <dbReference type="PROSITE" id="PS50894"/>
    </source>
</evidence>
<evidence type="ECO:0000256" key="14">
    <source>
        <dbReference type="ARBA" id="ARBA00068150"/>
    </source>
</evidence>
<evidence type="ECO:0000256" key="5">
    <source>
        <dbReference type="ARBA" id="ARBA00022475"/>
    </source>
</evidence>
<feature type="domain" description="Response regulatory" evidence="21">
    <location>
        <begin position="1018"/>
        <end position="1134"/>
    </location>
</feature>
<keyword evidence="8" id="KW-0547">Nucleotide-binding</keyword>
<dbReference type="Gene3D" id="3.40.50.2300">
    <property type="match status" value="2"/>
</dbReference>
<dbReference type="SMART" id="SM00388">
    <property type="entry name" value="HisKA"/>
    <property type="match status" value="1"/>
</dbReference>
<dbReference type="Pfam" id="PF00072">
    <property type="entry name" value="Response_reg"/>
    <property type="match status" value="1"/>
</dbReference>
<dbReference type="PROSITE" id="PS50113">
    <property type="entry name" value="PAC"/>
    <property type="match status" value="2"/>
</dbReference>
<dbReference type="Gene3D" id="6.10.340.10">
    <property type="match status" value="1"/>
</dbReference>
<dbReference type="SUPFAM" id="SSF55785">
    <property type="entry name" value="PYP-like sensor domain (PAS domain)"/>
    <property type="match status" value="2"/>
</dbReference>
<feature type="modified residue" description="4-aspartylphosphate" evidence="17">
    <location>
        <position position="920"/>
    </location>
</feature>
<dbReference type="Pfam" id="PF00512">
    <property type="entry name" value="HisKA"/>
    <property type="match status" value="1"/>
</dbReference>
<dbReference type="InterPro" id="IPR013767">
    <property type="entry name" value="PAS_fold"/>
</dbReference>
<evidence type="ECO:0000256" key="4">
    <source>
        <dbReference type="ARBA" id="ARBA00012438"/>
    </source>
</evidence>
<feature type="domain" description="PAS" evidence="22">
    <location>
        <begin position="369"/>
        <end position="403"/>
    </location>
</feature>
<dbReference type="Pfam" id="PF02518">
    <property type="entry name" value="HATPase_c"/>
    <property type="match status" value="1"/>
</dbReference>
<comment type="subunit">
    <text evidence="13">At low DSF concentrations, interacts with RpfF.</text>
</comment>
<evidence type="ECO:0000256" key="2">
    <source>
        <dbReference type="ARBA" id="ARBA00004651"/>
    </source>
</evidence>
<evidence type="ECO:0000259" key="23">
    <source>
        <dbReference type="PROSITE" id="PS50113"/>
    </source>
</evidence>
<dbReference type="SMART" id="SM00304">
    <property type="entry name" value="HAMP"/>
    <property type="match status" value="1"/>
</dbReference>
<dbReference type="InterPro" id="IPR035965">
    <property type="entry name" value="PAS-like_dom_sf"/>
</dbReference>
<feature type="domain" description="PAC" evidence="23">
    <location>
        <begin position="564"/>
        <end position="616"/>
    </location>
</feature>
<dbReference type="PANTHER" id="PTHR45339">
    <property type="entry name" value="HYBRID SIGNAL TRANSDUCTION HISTIDINE KINASE J"/>
    <property type="match status" value="1"/>
</dbReference>
<feature type="domain" description="PAS" evidence="22">
    <location>
        <begin position="492"/>
        <end position="529"/>
    </location>
</feature>
<keyword evidence="18" id="KW-0175">Coiled coil</keyword>
<dbReference type="CDD" id="cd00082">
    <property type="entry name" value="HisKA"/>
    <property type="match status" value="1"/>
</dbReference>
<dbReference type="AlphaFoldDB" id="A0A4Y8LPY7"/>
<dbReference type="InterPro" id="IPR001789">
    <property type="entry name" value="Sig_transdc_resp-reg_receiver"/>
</dbReference>
<dbReference type="SMART" id="SM00448">
    <property type="entry name" value="REC"/>
    <property type="match status" value="2"/>
</dbReference>
<comment type="similarity">
    <text evidence="3">In the N-terminal section; belongs to the phytochrome family.</text>
</comment>
<dbReference type="GO" id="GO:0005886">
    <property type="term" value="C:plasma membrane"/>
    <property type="evidence" value="ECO:0007669"/>
    <property type="project" value="UniProtKB-SubCell"/>
</dbReference>
<dbReference type="Pfam" id="PF13188">
    <property type="entry name" value="PAS_8"/>
    <property type="match status" value="1"/>
</dbReference>
<dbReference type="PROSITE" id="PS50110">
    <property type="entry name" value="RESPONSE_REGULATORY"/>
    <property type="match status" value="2"/>
</dbReference>
<feature type="domain" description="PAC" evidence="23">
    <location>
        <begin position="443"/>
        <end position="495"/>
    </location>
</feature>
<evidence type="ECO:0000259" key="20">
    <source>
        <dbReference type="PROSITE" id="PS50109"/>
    </source>
</evidence>
<dbReference type="PROSITE" id="PS50885">
    <property type="entry name" value="HAMP"/>
    <property type="match status" value="1"/>
</dbReference>
<dbReference type="CDD" id="cd00130">
    <property type="entry name" value="PAS"/>
    <property type="match status" value="2"/>
</dbReference>
<dbReference type="InterPro" id="IPR003594">
    <property type="entry name" value="HATPase_dom"/>
</dbReference>
<evidence type="ECO:0000256" key="19">
    <source>
        <dbReference type="SAM" id="Phobius"/>
    </source>
</evidence>
<feature type="domain" description="Response regulatory" evidence="21">
    <location>
        <begin position="871"/>
        <end position="988"/>
    </location>
</feature>
<dbReference type="Gene3D" id="3.30.565.10">
    <property type="entry name" value="Histidine kinase-like ATPase, C-terminal domain"/>
    <property type="match status" value="1"/>
</dbReference>
<evidence type="ECO:0000256" key="12">
    <source>
        <dbReference type="ARBA" id="ARBA00023136"/>
    </source>
</evidence>
<dbReference type="FunFam" id="3.30.565.10:FF:000010">
    <property type="entry name" value="Sensor histidine kinase RcsC"/>
    <property type="match status" value="1"/>
</dbReference>
<dbReference type="SUPFAM" id="SSF47384">
    <property type="entry name" value="Homodimeric domain of signal transducing histidine kinase"/>
    <property type="match status" value="1"/>
</dbReference>
<dbReference type="InterPro" id="IPR005467">
    <property type="entry name" value="His_kinase_dom"/>
</dbReference>
<dbReference type="CDD" id="cd06225">
    <property type="entry name" value="HAMP"/>
    <property type="match status" value="1"/>
</dbReference>